<dbReference type="InterPro" id="IPR036291">
    <property type="entry name" value="NAD(P)-bd_dom_sf"/>
</dbReference>
<feature type="active site" description="Proton donor/acceptor" evidence="9">
    <location>
        <position position="269"/>
    </location>
</feature>
<sequence>MIIGIPKEIKNNEFRVAITASGVHELRSHGHQVLVQSGAGTGSNITDAEYSAAGAQILDSADDVWSQAAMILKVKEPIASEYRHFRPGLILFTYLHLAAEPELTAALLDSGVTAIAYETVQRGRALPLLAPMSEVAGRLSVQVGAQSLMAPAGGPGLLLGGVPGVRPAKVVVLGAGVAGTNAAAAAVGTHADVTVLDINIDRLRELDALYAGRIKTVASNSFEIQRAVMDADLVIGSVLIPGARAPKLVTNDMVSRMKPGSVLVDIAVDQGGCFEDSHPTTHEDPTFRVHGSLFYCVANMPGAVPNTSTYALTNVTLPYAVALADLGVAGAFEKYTDLAHGLNIAGGRVTHSSVSAAHGLELASDWPEVVNS</sequence>
<evidence type="ECO:0000256" key="10">
    <source>
        <dbReference type="PIRSR" id="PIRSR000183-2"/>
    </source>
</evidence>
<dbReference type="SUPFAM" id="SSF52283">
    <property type="entry name" value="Formate/glycerate dehydrogenase catalytic domain-like"/>
    <property type="match status" value="1"/>
</dbReference>
<proteinExistence type="inferred from homology"/>
<dbReference type="FunFam" id="3.40.50.720:FF:000049">
    <property type="entry name" value="Alanine dehydrogenase"/>
    <property type="match status" value="1"/>
</dbReference>
<dbReference type="RefSeq" id="WP_152271090.1">
    <property type="nucleotide sequence ID" value="NZ_VTFX01000001.1"/>
</dbReference>
<dbReference type="EC" id="1.4.1.1" evidence="3 8"/>
<dbReference type="AlphaFoldDB" id="A0A5N6MUP8"/>
<evidence type="ECO:0000259" key="13">
    <source>
        <dbReference type="SMART" id="SM01003"/>
    </source>
</evidence>
<keyword evidence="15" id="KW-1185">Reference proteome</keyword>
<evidence type="ECO:0000313" key="14">
    <source>
        <dbReference type="EMBL" id="KAD4059828.1"/>
    </source>
</evidence>
<dbReference type="GO" id="GO:0042853">
    <property type="term" value="P:L-alanine catabolic process"/>
    <property type="evidence" value="ECO:0007669"/>
    <property type="project" value="UniProtKB-UniPathway"/>
</dbReference>
<feature type="binding site" evidence="11">
    <location>
        <begin position="266"/>
        <end position="269"/>
    </location>
    <ligand>
        <name>NAD(+)</name>
        <dbReference type="ChEBI" id="CHEBI:57540"/>
    </ligand>
</feature>
<comment type="similarity">
    <text evidence="2 8">Belongs to the AlaDH/PNT family.</text>
</comment>
<feature type="active site" description="Proton donor/acceptor" evidence="9">
    <location>
        <position position="96"/>
    </location>
</feature>
<dbReference type="InterPro" id="IPR007698">
    <property type="entry name" value="AlaDH/PNT_NAD(H)-bd"/>
</dbReference>
<feature type="binding site" evidence="11">
    <location>
        <begin position="297"/>
        <end position="300"/>
    </location>
    <ligand>
        <name>NAD(+)</name>
        <dbReference type="ChEBI" id="CHEBI:57540"/>
    </ligand>
</feature>
<feature type="binding site" evidence="11">
    <location>
        <position position="202"/>
    </location>
    <ligand>
        <name>NAD(+)</name>
        <dbReference type="ChEBI" id="CHEBI:57540"/>
    </ligand>
</feature>
<dbReference type="EMBL" id="VTFX01000001">
    <property type="protein sequence ID" value="KAD4059828.1"/>
    <property type="molecule type" value="Genomic_DNA"/>
</dbReference>
<evidence type="ECO:0000256" key="11">
    <source>
        <dbReference type="PIRSR" id="PIRSR000183-3"/>
    </source>
</evidence>
<feature type="binding site" evidence="10">
    <location>
        <position position="15"/>
    </location>
    <ligand>
        <name>substrate</name>
    </ligand>
</feature>
<dbReference type="PIRSF" id="PIRSF000183">
    <property type="entry name" value="Alanine_dh"/>
    <property type="match status" value="1"/>
</dbReference>
<accession>A0A5N6MUP8</accession>
<evidence type="ECO:0000256" key="6">
    <source>
        <dbReference type="ARBA" id="ARBA00065528"/>
    </source>
</evidence>
<evidence type="ECO:0000259" key="12">
    <source>
        <dbReference type="SMART" id="SM01002"/>
    </source>
</evidence>
<evidence type="ECO:0000256" key="5">
    <source>
        <dbReference type="ARBA" id="ARBA00023027"/>
    </source>
</evidence>
<dbReference type="InterPro" id="IPR008141">
    <property type="entry name" value="Ala_DH"/>
</dbReference>
<name>A0A5N6MUP8_9MICC</name>
<dbReference type="Pfam" id="PF05222">
    <property type="entry name" value="AlaDh_PNT_N"/>
    <property type="match status" value="1"/>
</dbReference>
<comment type="catalytic activity">
    <reaction evidence="8">
        <text>L-alanine + NAD(+) + H2O = pyruvate + NH4(+) + NADH + H(+)</text>
        <dbReference type="Rhea" id="RHEA:18405"/>
        <dbReference type="ChEBI" id="CHEBI:15361"/>
        <dbReference type="ChEBI" id="CHEBI:15377"/>
        <dbReference type="ChEBI" id="CHEBI:15378"/>
        <dbReference type="ChEBI" id="CHEBI:28938"/>
        <dbReference type="ChEBI" id="CHEBI:57540"/>
        <dbReference type="ChEBI" id="CHEBI:57945"/>
        <dbReference type="ChEBI" id="CHEBI:57972"/>
        <dbReference type="EC" id="1.4.1.1"/>
    </reaction>
</comment>
<dbReference type="GO" id="GO:0005886">
    <property type="term" value="C:plasma membrane"/>
    <property type="evidence" value="ECO:0007669"/>
    <property type="project" value="TreeGrafter"/>
</dbReference>
<dbReference type="PANTHER" id="PTHR42795:SF1">
    <property type="entry name" value="ALANINE DEHYDROGENASE"/>
    <property type="match status" value="1"/>
</dbReference>
<comment type="function">
    <text evidence="8">Catalyzes the reversible reductive amination of pyruvate to L-alanine.</text>
</comment>
<evidence type="ECO:0000256" key="8">
    <source>
        <dbReference type="PIRNR" id="PIRNR000183"/>
    </source>
</evidence>
<evidence type="ECO:0000256" key="7">
    <source>
        <dbReference type="ARBA" id="ARBA00072341"/>
    </source>
</evidence>
<keyword evidence="4 8" id="KW-0560">Oxidoreductase</keyword>
<dbReference type="GO" id="GO:0000286">
    <property type="term" value="F:alanine dehydrogenase activity"/>
    <property type="evidence" value="ECO:0007669"/>
    <property type="project" value="UniProtKB-UniRule"/>
</dbReference>
<dbReference type="UniPathway" id="UPA00527">
    <property type="reaction ID" value="UER00585"/>
</dbReference>
<dbReference type="CDD" id="cd05305">
    <property type="entry name" value="L-AlaDH"/>
    <property type="match status" value="1"/>
</dbReference>
<dbReference type="GO" id="GO:0000166">
    <property type="term" value="F:nucleotide binding"/>
    <property type="evidence" value="ECO:0007669"/>
    <property type="project" value="UniProtKB-KW"/>
</dbReference>
<keyword evidence="5 8" id="KW-0520">NAD</keyword>
<dbReference type="Pfam" id="PF01262">
    <property type="entry name" value="AlaDh_PNT_C"/>
    <property type="match status" value="1"/>
</dbReference>
<feature type="binding site" evidence="11">
    <location>
        <position position="197"/>
    </location>
    <ligand>
        <name>NAD(+)</name>
        <dbReference type="ChEBI" id="CHEBI:57540"/>
    </ligand>
</feature>
<dbReference type="InterPro" id="IPR007886">
    <property type="entry name" value="AlaDH/PNT_N"/>
</dbReference>
<feature type="domain" description="Alanine dehydrogenase/pyridine nucleotide transhydrogenase N-terminal" evidence="13">
    <location>
        <begin position="4"/>
        <end position="136"/>
    </location>
</feature>
<feature type="domain" description="Alanine dehydrogenase/pyridine nucleotide transhydrogenase NAD(H)-binding" evidence="12">
    <location>
        <begin position="148"/>
        <end position="296"/>
    </location>
</feature>
<comment type="pathway">
    <text evidence="1 8">Amino-acid degradation; L-alanine degradation via dehydrogenase pathway; NH(3) and pyruvate from L-alanine: step 1/1.</text>
</comment>
<dbReference type="SUPFAM" id="SSF51735">
    <property type="entry name" value="NAD(P)-binding Rossmann-fold domains"/>
    <property type="match status" value="1"/>
</dbReference>
<evidence type="ECO:0000256" key="1">
    <source>
        <dbReference type="ARBA" id="ARBA00005206"/>
    </source>
</evidence>
<reference evidence="14 15" key="1">
    <citation type="submission" date="2019-08" db="EMBL/GenBank/DDBJ databases">
        <title>Arthrobacter sp. nov., isolated from plateau pika and Tibetan wild ass.</title>
        <authorList>
            <person name="Ge Y."/>
        </authorList>
    </citation>
    <scope>NUCLEOTIDE SEQUENCE [LARGE SCALE GENOMIC DNA]</scope>
    <source>
        <strain evidence="14 15">785</strain>
    </source>
</reference>
<comment type="subunit">
    <text evidence="6">Homohexamer. Trimer of dimers.</text>
</comment>
<evidence type="ECO:0000313" key="15">
    <source>
        <dbReference type="Proteomes" id="UP000326852"/>
    </source>
</evidence>
<evidence type="ECO:0000256" key="9">
    <source>
        <dbReference type="PIRSR" id="PIRSR000183-1"/>
    </source>
</evidence>
<organism evidence="14 15">
    <name type="scientific">Arthrobacter yangruifuii</name>
    <dbReference type="NCBI Taxonomy" id="2606616"/>
    <lineage>
        <taxon>Bacteria</taxon>
        <taxon>Bacillati</taxon>
        <taxon>Actinomycetota</taxon>
        <taxon>Actinomycetes</taxon>
        <taxon>Micrococcales</taxon>
        <taxon>Micrococcaceae</taxon>
        <taxon>Arthrobacter</taxon>
    </lineage>
</organism>
<feature type="binding site" evidence="11">
    <location>
        <begin position="238"/>
        <end position="239"/>
    </location>
    <ligand>
        <name>NAD(+)</name>
        <dbReference type="ChEBI" id="CHEBI:57540"/>
    </ligand>
</feature>
<feature type="binding site" evidence="10">
    <location>
        <position position="75"/>
    </location>
    <ligand>
        <name>substrate</name>
    </ligand>
</feature>
<evidence type="ECO:0000256" key="3">
    <source>
        <dbReference type="ARBA" id="ARBA00012897"/>
    </source>
</evidence>
<dbReference type="NCBIfam" id="TIGR00518">
    <property type="entry name" value="alaDH"/>
    <property type="match status" value="1"/>
</dbReference>
<feature type="binding site" evidence="11">
    <location>
        <position position="133"/>
    </location>
    <ligand>
        <name>NAD(+)</name>
        <dbReference type="ChEBI" id="CHEBI:57540"/>
    </ligand>
</feature>
<evidence type="ECO:0000256" key="4">
    <source>
        <dbReference type="ARBA" id="ARBA00023002"/>
    </source>
</evidence>
<dbReference type="Gene3D" id="3.40.50.720">
    <property type="entry name" value="NAD(P)-binding Rossmann-like Domain"/>
    <property type="match status" value="2"/>
</dbReference>
<protein>
    <recommendedName>
        <fullName evidence="7 8">Alanine dehydrogenase</fullName>
        <ecNumber evidence="3 8">1.4.1.1</ecNumber>
    </recommendedName>
</protein>
<evidence type="ECO:0000256" key="2">
    <source>
        <dbReference type="ARBA" id="ARBA00005689"/>
    </source>
</evidence>
<keyword evidence="11" id="KW-0547">Nucleotide-binding</keyword>
<dbReference type="SMART" id="SM01003">
    <property type="entry name" value="AlaDh_PNT_N"/>
    <property type="match status" value="1"/>
</dbReference>
<comment type="caution">
    <text evidence="14">The sequence shown here is derived from an EMBL/GenBank/DDBJ whole genome shotgun (WGS) entry which is preliminary data.</text>
</comment>
<dbReference type="Proteomes" id="UP000326852">
    <property type="component" value="Unassembled WGS sequence"/>
</dbReference>
<dbReference type="PANTHER" id="PTHR42795">
    <property type="entry name" value="ALANINE DEHYDROGENASE"/>
    <property type="match status" value="1"/>
</dbReference>
<feature type="binding site" evidence="11">
    <location>
        <position position="219"/>
    </location>
    <ligand>
        <name>NAD(+)</name>
        <dbReference type="ChEBI" id="CHEBI:57540"/>
    </ligand>
</feature>
<dbReference type="SMART" id="SM01002">
    <property type="entry name" value="AlaDh_PNT_C"/>
    <property type="match status" value="1"/>
</dbReference>
<gene>
    <name evidence="14" type="primary">ald</name>
    <name evidence="14" type="ORF">GD627_01695</name>
</gene>